<keyword evidence="2" id="KW-0963">Cytoplasm</keyword>
<dbReference type="GO" id="GO:0005737">
    <property type="term" value="C:cytoplasm"/>
    <property type="evidence" value="ECO:0007669"/>
    <property type="project" value="UniProtKB-SubCell"/>
</dbReference>
<evidence type="ECO:0000256" key="1">
    <source>
        <dbReference type="ARBA" id="ARBA00008791"/>
    </source>
</evidence>
<dbReference type="Pfam" id="PF00582">
    <property type="entry name" value="Usp"/>
    <property type="match status" value="1"/>
</dbReference>
<dbReference type="EMBL" id="FQXS01000039">
    <property type="protein sequence ID" value="SHI11844.1"/>
    <property type="molecule type" value="Genomic_DNA"/>
</dbReference>
<accession>A0A1M5YIS9</accession>
<feature type="domain" description="UspA" evidence="3">
    <location>
        <begin position="4"/>
        <end position="142"/>
    </location>
</feature>
<name>A0A1M5YIS9_9BACT</name>
<dbReference type="PANTHER" id="PTHR46268">
    <property type="entry name" value="STRESS RESPONSE PROTEIN NHAX"/>
    <property type="match status" value="1"/>
</dbReference>
<evidence type="ECO:0000259" key="3">
    <source>
        <dbReference type="Pfam" id="PF00582"/>
    </source>
</evidence>
<reference evidence="4 5" key="1">
    <citation type="submission" date="2016-11" db="EMBL/GenBank/DDBJ databases">
        <authorList>
            <person name="Jaros S."/>
            <person name="Januszkiewicz K."/>
            <person name="Wedrychowicz H."/>
        </authorList>
    </citation>
    <scope>NUCLEOTIDE SEQUENCE [LARGE SCALE GENOMIC DNA]</scope>
    <source>
        <strain evidence="4 5">DSM 9705</strain>
    </source>
</reference>
<protein>
    <recommendedName>
        <fullName evidence="2">Universal stress protein</fullName>
    </recommendedName>
</protein>
<dbReference type="OrthoDB" id="9788959at2"/>
<dbReference type="AlphaFoldDB" id="A0A1M5YIS9"/>
<evidence type="ECO:0000256" key="2">
    <source>
        <dbReference type="PIRNR" id="PIRNR006276"/>
    </source>
</evidence>
<dbReference type="PANTHER" id="PTHR46268:SF6">
    <property type="entry name" value="UNIVERSAL STRESS PROTEIN UP12"/>
    <property type="match status" value="1"/>
</dbReference>
<dbReference type="Proteomes" id="UP000184139">
    <property type="component" value="Unassembled WGS sequence"/>
</dbReference>
<proteinExistence type="inferred from homology"/>
<dbReference type="InterPro" id="IPR014729">
    <property type="entry name" value="Rossmann-like_a/b/a_fold"/>
</dbReference>
<dbReference type="RefSeq" id="WP_073379027.1">
    <property type="nucleotide sequence ID" value="NZ_FQXS01000039.1"/>
</dbReference>
<dbReference type="PRINTS" id="PR01438">
    <property type="entry name" value="UNVRSLSTRESS"/>
</dbReference>
<dbReference type="STRING" id="1121409.SAMN02745124_04073"/>
<organism evidence="4 5">
    <name type="scientific">Desulfofustis glycolicus DSM 9705</name>
    <dbReference type="NCBI Taxonomy" id="1121409"/>
    <lineage>
        <taxon>Bacteria</taxon>
        <taxon>Pseudomonadati</taxon>
        <taxon>Thermodesulfobacteriota</taxon>
        <taxon>Desulfobulbia</taxon>
        <taxon>Desulfobulbales</taxon>
        <taxon>Desulfocapsaceae</taxon>
        <taxon>Desulfofustis</taxon>
    </lineage>
</organism>
<comment type="subcellular location">
    <subcellularLocation>
        <location evidence="2">Cytoplasm</location>
    </subcellularLocation>
</comment>
<dbReference type="PIRSF" id="PIRSF006276">
    <property type="entry name" value="UspA"/>
    <property type="match status" value="1"/>
</dbReference>
<dbReference type="SUPFAM" id="SSF52402">
    <property type="entry name" value="Adenine nucleotide alpha hydrolases-like"/>
    <property type="match status" value="1"/>
</dbReference>
<dbReference type="InterPro" id="IPR006015">
    <property type="entry name" value="Universal_stress_UspA"/>
</dbReference>
<dbReference type="CDD" id="cd00293">
    <property type="entry name" value="USP-like"/>
    <property type="match status" value="1"/>
</dbReference>
<evidence type="ECO:0000313" key="5">
    <source>
        <dbReference type="Proteomes" id="UP000184139"/>
    </source>
</evidence>
<dbReference type="InterPro" id="IPR006016">
    <property type="entry name" value="UspA"/>
</dbReference>
<sequence length="142" mass="15084">MQIRSILLPVDGSSHSDHAVTHAAYLAKLTGARITAVSCYEWLGNFPEVPETLIGEMKQSAEKIASETLANATRQLQAAGVEYDEKTIAGAPGSVLTELAKSGEFDLIVMGSHGHSEISGLFLGSVTHKVLNTIYCSVMVVP</sequence>
<keyword evidence="5" id="KW-1185">Reference proteome</keyword>
<gene>
    <name evidence="4" type="ORF">SAMN02745124_04073</name>
</gene>
<evidence type="ECO:0000313" key="4">
    <source>
        <dbReference type="EMBL" id="SHI11844.1"/>
    </source>
</evidence>
<dbReference type="Gene3D" id="3.40.50.620">
    <property type="entry name" value="HUPs"/>
    <property type="match status" value="1"/>
</dbReference>
<comment type="similarity">
    <text evidence="1 2">Belongs to the universal stress protein A family.</text>
</comment>